<dbReference type="SUPFAM" id="SSF53955">
    <property type="entry name" value="Lysozyme-like"/>
    <property type="match status" value="1"/>
</dbReference>
<evidence type="ECO:0000256" key="1">
    <source>
        <dbReference type="ARBA" id="ARBA00002624"/>
    </source>
</evidence>
<dbReference type="SUPFAM" id="SSF56601">
    <property type="entry name" value="beta-lactamase/transpeptidase-like"/>
    <property type="match status" value="1"/>
</dbReference>
<dbReference type="Gene3D" id="1.10.3810.10">
    <property type="entry name" value="Biosynthetic peptidoglycan transglycosylase-like"/>
    <property type="match status" value="1"/>
</dbReference>
<comment type="subcellular location">
    <subcellularLocation>
        <location evidence="2">Cell inner membrane</location>
        <topology evidence="2">Single-pass type II membrane protein</topology>
    </subcellularLocation>
</comment>
<dbReference type="Gene3D" id="3.40.710.10">
    <property type="entry name" value="DD-peptidase/beta-lactamase superfamily"/>
    <property type="match status" value="1"/>
</dbReference>
<dbReference type="RefSeq" id="WP_272132070.1">
    <property type="nucleotide sequence ID" value="NZ_JAQLOI010000001.1"/>
</dbReference>
<keyword evidence="33" id="KW-1185">Reference proteome</keyword>
<comment type="catalytic activity">
    <reaction evidence="24">
        <text>Preferential cleavage: (Ac)2-L-Lys-D-Ala-|-D-Ala. Also transpeptidation of peptidyl-alanyl moieties that are N-acyl substituents of D-alanine.</text>
        <dbReference type="EC" id="3.4.16.4"/>
    </reaction>
</comment>
<evidence type="ECO:0000256" key="24">
    <source>
        <dbReference type="ARBA" id="ARBA00034000"/>
    </source>
</evidence>
<evidence type="ECO:0000256" key="7">
    <source>
        <dbReference type="ARBA" id="ARBA00018638"/>
    </source>
</evidence>
<comment type="similarity">
    <text evidence="5">In the N-terminal section; belongs to the glycosyltransferase 51 family.</text>
</comment>
<evidence type="ECO:0000313" key="33">
    <source>
        <dbReference type="Proteomes" id="UP001210678"/>
    </source>
</evidence>
<dbReference type="Pfam" id="PF00912">
    <property type="entry name" value="Transgly"/>
    <property type="match status" value="1"/>
</dbReference>
<name>A0ABT4YMH3_9VIBR</name>
<feature type="compositionally biased region" description="Polar residues" evidence="27">
    <location>
        <begin position="754"/>
        <end position="765"/>
    </location>
</feature>
<protein>
    <recommendedName>
        <fullName evidence="7">Penicillin-binding protein 1A</fullName>
        <ecNumber evidence="25">2.4.99.28</ecNumber>
        <ecNumber evidence="6">3.4.16.4</ecNumber>
    </recommendedName>
</protein>
<evidence type="ECO:0000256" key="20">
    <source>
        <dbReference type="ARBA" id="ARBA00023136"/>
    </source>
</evidence>
<evidence type="ECO:0000256" key="22">
    <source>
        <dbReference type="ARBA" id="ARBA00023268"/>
    </source>
</evidence>
<evidence type="ECO:0000256" key="21">
    <source>
        <dbReference type="ARBA" id="ARBA00023251"/>
    </source>
</evidence>
<keyword evidence="8" id="KW-1003">Cell membrane</keyword>
<keyword evidence="12" id="KW-0328">Glycosyltransferase</keyword>
<dbReference type="PANTHER" id="PTHR32282:SF27">
    <property type="entry name" value="PENICILLIN-BINDING PROTEIN 1A"/>
    <property type="match status" value="1"/>
</dbReference>
<feature type="region of interest" description="Disordered" evidence="27">
    <location>
        <begin position="834"/>
        <end position="861"/>
    </location>
</feature>
<keyword evidence="11" id="KW-0645">Protease</keyword>
<dbReference type="InterPro" id="IPR023346">
    <property type="entry name" value="Lysozyme-like_dom_sf"/>
</dbReference>
<evidence type="ECO:0000313" key="32">
    <source>
        <dbReference type="EMBL" id="MDB1122368.1"/>
    </source>
</evidence>
<evidence type="ECO:0000256" key="27">
    <source>
        <dbReference type="SAM" id="MobiDB-lite"/>
    </source>
</evidence>
<dbReference type="InterPro" id="IPR012338">
    <property type="entry name" value="Beta-lactam/transpept-like"/>
</dbReference>
<evidence type="ECO:0000256" key="23">
    <source>
        <dbReference type="ARBA" id="ARBA00023316"/>
    </source>
</evidence>
<dbReference type="InterPro" id="IPR001264">
    <property type="entry name" value="Glyco_trans_51"/>
</dbReference>
<dbReference type="EC" id="3.4.16.4" evidence="6"/>
<dbReference type="EMBL" id="JAQLOI010000001">
    <property type="protein sequence ID" value="MDB1122368.1"/>
    <property type="molecule type" value="Genomic_DNA"/>
</dbReference>
<keyword evidence="13" id="KW-0808">Transferase</keyword>
<dbReference type="InterPro" id="IPR036950">
    <property type="entry name" value="PBP_transglycosylase"/>
</dbReference>
<evidence type="ECO:0000259" key="31">
    <source>
        <dbReference type="Pfam" id="PF17092"/>
    </source>
</evidence>
<evidence type="ECO:0000256" key="11">
    <source>
        <dbReference type="ARBA" id="ARBA00022670"/>
    </source>
</evidence>
<evidence type="ECO:0000256" key="9">
    <source>
        <dbReference type="ARBA" id="ARBA00022519"/>
    </source>
</evidence>
<feature type="domain" description="Penicillin-binding protein OB-like" evidence="31">
    <location>
        <begin position="316"/>
        <end position="443"/>
    </location>
</feature>
<keyword evidence="9" id="KW-0997">Cell inner membrane</keyword>
<evidence type="ECO:0000256" key="4">
    <source>
        <dbReference type="ARBA" id="ARBA00007090"/>
    </source>
</evidence>
<keyword evidence="20 28" id="KW-0472">Membrane</keyword>
<evidence type="ECO:0000256" key="25">
    <source>
        <dbReference type="ARBA" id="ARBA00044770"/>
    </source>
</evidence>
<evidence type="ECO:0000256" key="17">
    <source>
        <dbReference type="ARBA" id="ARBA00022968"/>
    </source>
</evidence>
<keyword evidence="15" id="KW-0378">Hydrolase</keyword>
<comment type="similarity">
    <text evidence="4">In the C-terminal section; belongs to the transpeptidase family.</text>
</comment>
<comment type="pathway">
    <text evidence="3">Cell wall biogenesis; peptidoglycan biosynthesis.</text>
</comment>
<feature type="domain" description="Glycosyl transferase family 51" evidence="30">
    <location>
        <begin position="55"/>
        <end position="229"/>
    </location>
</feature>
<keyword evidence="10" id="KW-0121">Carboxypeptidase</keyword>
<comment type="caution">
    <text evidence="32">The sequence shown here is derived from an EMBL/GenBank/DDBJ whole genome shotgun (WGS) entry which is preliminary data.</text>
</comment>
<dbReference type="InterPro" id="IPR012340">
    <property type="entry name" value="NA-bd_OB-fold"/>
</dbReference>
<organism evidence="32 33">
    <name type="scientific">Vibrio algarum</name>
    <dbReference type="NCBI Taxonomy" id="3020714"/>
    <lineage>
        <taxon>Bacteria</taxon>
        <taxon>Pseudomonadati</taxon>
        <taxon>Pseudomonadota</taxon>
        <taxon>Gammaproteobacteria</taxon>
        <taxon>Vibrionales</taxon>
        <taxon>Vibrionaceae</taxon>
        <taxon>Vibrio</taxon>
    </lineage>
</organism>
<keyword evidence="16" id="KW-0133">Cell shape</keyword>
<dbReference type="Pfam" id="PF17092">
    <property type="entry name" value="PCB_OB"/>
    <property type="match status" value="1"/>
</dbReference>
<dbReference type="InterPro" id="IPR031376">
    <property type="entry name" value="PCB_OB"/>
</dbReference>
<evidence type="ECO:0000259" key="30">
    <source>
        <dbReference type="Pfam" id="PF00912"/>
    </source>
</evidence>
<keyword evidence="19 28" id="KW-1133">Transmembrane helix</keyword>
<feature type="compositionally biased region" description="Basic and acidic residues" evidence="27">
    <location>
        <begin position="834"/>
        <end position="845"/>
    </location>
</feature>
<dbReference type="Proteomes" id="UP001210678">
    <property type="component" value="Unassembled WGS sequence"/>
</dbReference>
<comment type="catalytic activity">
    <reaction evidence="26">
        <text>[GlcNAc-(1-&gt;4)-Mur2Ac(oyl-L-Ala-gamma-D-Glu-L-Lys-D-Ala-D-Ala)](n)-di-trans,octa-cis-undecaprenyl diphosphate + beta-D-GlcNAc-(1-&gt;4)-Mur2Ac(oyl-L-Ala-gamma-D-Glu-L-Lys-D-Ala-D-Ala)-di-trans,octa-cis-undecaprenyl diphosphate = [GlcNAc-(1-&gt;4)-Mur2Ac(oyl-L-Ala-gamma-D-Glu-L-Lys-D-Ala-D-Ala)](n+1)-di-trans,octa-cis-undecaprenyl diphosphate + di-trans,octa-cis-undecaprenyl diphosphate + H(+)</text>
        <dbReference type="Rhea" id="RHEA:23708"/>
        <dbReference type="Rhea" id="RHEA-COMP:9602"/>
        <dbReference type="Rhea" id="RHEA-COMP:9603"/>
        <dbReference type="ChEBI" id="CHEBI:15378"/>
        <dbReference type="ChEBI" id="CHEBI:58405"/>
        <dbReference type="ChEBI" id="CHEBI:60033"/>
        <dbReference type="ChEBI" id="CHEBI:78435"/>
        <dbReference type="EC" id="2.4.99.28"/>
    </reaction>
</comment>
<keyword evidence="17" id="KW-0735">Signal-anchor</keyword>
<evidence type="ECO:0000256" key="6">
    <source>
        <dbReference type="ARBA" id="ARBA00012448"/>
    </source>
</evidence>
<feature type="domain" description="Penicillin-binding protein transpeptidase" evidence="29">
    <location>
        <begin position="447"/>
        <end position="726"/>
    </location>
</feature>
<dbReference type="EC" id="2.4.99.28" evidence="25"/>
<evidence type="ECO:0000256" key="19">
    <source>
        <dbReference type="ARBA" id="ARBA00022989"/>
    </source>
</evidence>
<proteinExistence type="inferred from homology"/>
<dbReference type="NCBIfam" id="TIGR02074">
    <property type="entry name" value="PBP_1a_fam"/>
    <property type="match status" value="1"/>
</dbReference>
<evidence type="ECO:0000259" key="29">
    <source>
        <dbReference type="Pfam" id="PF00905"/>
    </source>
</evidence>
<keyword evidence="18" id="KW-0573">Peptidoglycan synthesis</keyword>
<feature type="transmembrane region" description="Helical" evidence="28">
    <location>
        <begin position="7"/>
        <end position="29"/>
    </location>
</feature>
<comment type="function">
    <text evidence="1">Cell wall formation. Synthesis of cross-linked peptidoglycan from the lipid intermediates. The enzyme has a penicillin-insensitive transglycosylase N-terminal domain (formation of linear glycan strands) and a penicillin-sensitive transpeptidase C-terminal domain (cross-linking of the peptide subunits).</text>
</comment>
<gene>
    <name evidence="32" type="ORF">PGX00_00875</name>
</gene>
<keyword evidence="21" id="KW-0046">Antibiotic resistance</keyword>
<evidence type="ECO:0000256" key="16">
    <source>
        <dbReference type="ARBA" id="ARBA00022960"/>
    </source>
</evidence>
<dbReference type="Pfam" id="PF00905">
    <property type="entry name" value="Transpeptidase"/>
    <property type="match status" value="1"/>
</dbReference>
<evidence type="ECO:0000256" key="26">
    <source>
        <dbReference type="ARBA" id="ARBA00049902"/>
    </source>
</evidence>
<evidence type="ECO:0000256" key="5">
    <source>
        <dbReference type="ARBA" id="ARBA00007739"/>
    </source>
</evidence>
<evidence type="ECO:0000256" key="3">
    <source>
        <dbReference type="ARBA" id="ARBA00004752"/>
    </source>
</evidence>
<evidence type="ECO:0000256" key="15">
    <source>
        <dbReference type="ARBA" id="ARBA00022801"/>
    </source>
</evidence>
<feature type="region of interest" description="Disordered" evidence="27">
    <location>
        <begin position="753"/>
        <end position="774"/>
    </location>
</feature>
<evidence type="ECO:0000256" key="12">
    <source>
        <dbReference type="ARBA" id="ARBA00022676"/>
    </source>
</evidence>
<keyword evidence="23" id="KW-0961">Cell wall biogenesis/degradation</keyword>
<evidence type="ECO:0000256" key="14">
    <source>
        <dbReference type="ARBA" id="ARBA00022692"/>
    </source>
</evidence>
<dbReference type="PANTHER" id="PTHR32282">
    <property type="entry name" value="BINDING PROTEIN TRANSPEPTIDASE, PUTATIVE-RELATED"/>
    <property type="match status" value="1"/>
</dbReference>
<evidence type="ECO:0000256" key="10">
    <source>
        <dbReference type="ARBA" id="ARBA00022645"/>
    </source>
</evidence>
<sequence length="861" mass="95698">MKFIKRLLILSVICIILGVTTIIGFYFYLKPQLPDVATLKDVELQTPMQVYSQDNKLIAQFGEKRRIPLRLEDMPEELIEAIIATEDSRFYSHFGIDPIGITRAAVVVIMSGSAKQGASTITQQLARNFFLSNEKKLIRKIKEMFIAFHIEQLLTKDEILELYLNKIYLGHRSYGVGAAAQVYFGKDAKDLSLGEAALIAGLPKAPSTMNPIYSIDRATTRRNVVLSRMLAENYITQDELDAAKNEELSGKSFGAEIEVNAPYIAEIARAWMLDKYGEDAYTSGMKVYTSIDSKLQKAAQTAAINNLLTYDERHGYRGAEQEVWTQGADAFTEDELTKHLKSQPSYGELRPAVVTSVDEKTAQIYIKNQGYSELSWDAMKWARKFITDERQGPAPKKASDILIAGEQIWVRPLADVVPEFSNENSDEETSIQEHTWKLSQVPNANTAFVAINPNDGAVISLVGGFNFVHSKFNRATQSVRQVGSGIKPFIYSAAINEGLSLATLINDAPINQWDAAGGTAWRPKNSPPTYVGPARMRLGLAQSKNVMAVRVLRSVGLEDTRNFLARFGFELDELPKSETIALGAGSLTPIKLAQGYSVFANGGYYVEPYYISKIEGPFGDLVYQVEPTTVCKRDCGEQSVEITNVEATDSEFNEVDIIDEEQQHKFAPQVITEQNAFLVREMLYSNVWGGGDWSKGTGWNGTGFRAQKLKRRDIGGKTGTTNDSKDAWYNGYGPGIVATAWVGFDNHNRKLGRTSKNTNLKNNEQAPGGEAGAKTAQPAWIDFMKVALENVPQEQKSIPPNIVRIRIDRDSGLLTKKSGSTSLFEYFEKGTEPKEYIEESNRDELDIYSAQGEAGEEESLF</sequence>
<keyword evidence="22" id="KW-0511">Multifunctional enzyme</keyword>
<evidence type="ECO:0000256" key="8">
    <source>
        <dbReference type="ARBA" id="ARBA00022475"/>
    </source>
</evidence>
<dbReference type="InterPro" id="IPR001460">
    <property type="entry name" value="PCN-bd_Tpept"/>
</dbReference>
<reference evidence="32 33" key="1">
    <citation type="submission" date="2023-01" db="EMBL/GenBank/DDBJ databases">
        <title>Vibrio sp. KJ40-1 sp.nov, isolated from marine algae.</title>
        <authorList>
            <person name="Butt M."/>
            <person name="Kim J.M.J."/>
            <person name="Jeon C.O.C."/>
        </authorList>
    </citation>
    <scope>NUCLEOTIDE SEQUENCE [LARGE SCALE GENOMIC DNA]</scope>
    <source>
        <strain evidence="32 33">KJ40-1</strain>
    </source>
</reference>
<accession>A0ABT4YMH3</accession>
<evidence type="ECO:0000256" key="13">
    <source>
        <dbReference type="ARBA" id="ARBA00022679"/>
    </source>
</evidence>
<dbReference type="Gene3D" id="2.40.50.140">
    <property type="entry name" value="Nucleic acid-binding proteins"/>
    <property type="match status" value="1"/>
</dbReference>
<dbReference type="InterPro" id="IPR050396">
    <property type="entry name" value="Glycosyltr_51/Transpeptidase"/>
</dbReference>
<evidence type="ECO:0000256" key="28">
    <source>
        <dbReference type="SAM" id="Phobius"/>
    </source>
</evidence>
<evidence type="ECO:0000256" key="18">
    <source>
        <dbReference type="ARBA" id="ARBA00022984"/>
    </source>
</evidence>
<evidence type="ECO:0000256" key="2">
    <source>
        <dbReference type="ARBA" id="ARBA00004249"/>
    </source>
</evidence>
<keyword evidence="14 28" id="KW-0812">Transmembrane</keyword>